<accession>A0A839ECI5</accession>
<evidence type="ECO:0000313" key="4">
    <source>
        <dbReference type="Proteomes" id="UP000585905"/>
    </source>
</evidence>
<gene>
    <name evidence="3" type="ORF">FHX53_002533</name>
</gene>
<dbReference type="Proteomes" id="UP000585905">
    <property type="component" value="Unassembled WGS sequence"/>
</dbReference>
<dbReference type="CDD" id="cd00431">
    <property type="entry name" value="cysteine_hydrolases"/>
    <property type="match status" value="1"/>
</dbReference>
<dbReference type="InterPro" id="IPR050272">
    <property type="entry name" value="Isochorismatase-like_hydrls"/>
</dbReference>
<sequence length="194" mass="20403">MSGATLLAEEGAGARPWLVVIDMQRVFGEEGSPWFAPGAPAIEPVVASLVDAFGDRVALTRFVAPAEPVGAWVPYYALWPFALVPPTDGIWDLLPSNPARDHRVVTRTTFSKWDAELASLVGYELVLAGVSTDCCVLSTALAAADAGVRVRVVADACAGVTDADHERALAAMALYAPLIEITTSAEILAEVARA</sequence>
<reference evidence="3 4" key="1">
    <citation type="submission" date="2020-07" db="EMBL/GenBank/DDBJ databases">
        <title>Sequencing the genomes of 1000 actinobacteria strains.</title>
        <authorList>
            <person name="Klenk H.-P."/>
        </authorList>
    </citation>
    <scope>NUCLEOTIDE SEQUENCE [LARGE SCALE GENOMIC DNA]</scope>
    <source>
        <strain evidence="3 4">DSM 19663</strain>
    </source>
</reference>
<dbReference type="RefSeq" id="WP_182491692.1">
    <property type="nucleotide sequence ID" value="NZ_BAAAOV010000004.1"/>
</dbReference>
<dbReference type="InterPro" id="IPR000868">
    <property type="entry name" value="Isochorismatase-like_dom"/>
</dbReference>
<dbReference type="Pfam" id="PF00857">
    <property type="entry name" value="Isochorismatase"/>
    <property type="match status" value="1"/>
</dbReference>
<keyword evidence="1" id="KW-0378">Hydrolase</keyword>
<proteinExistence type="predicted"/>
<dbReference type="Gene3D" id="3.40.50.850">
    <property type="entry name" value="Isochorismatase-like"/>
    <property type="match status" value="1"/>
</dbReference>
<protein>
    <submittedName>
        <fullName evidence="3">Nicotinamidase-related amidase</fullName>
    </submittedName>
</protein>
<keyword evidence="4" id="KW-1185">Reference proteome</keyword>
<dbReference type="InterPro" id="IPR036380">
    <property type="entry name" value="Isochorismatase-like_sf"/>
</dbReference>
<dbReference type="PANTHER" id="PTHR43540">
    <property type="entry name" value="PEROXYUREIDOACRYLATE/UREIDOACRYLATE AMIDOHYDROLASE-RELATED"/>
    <property type="match status" value="1"/>
</dbReference>
<feature type="domain" description="Isochorismatase-like" evidence="2">
    <location>
        <begin position="17"/>
        <end position="179"/>
    </location>
</feature>
<dbReference type="EMBL" id="JACGWX010000009">
    <property type="protein sequence ID" value="MBA8848916.1"/>
    <property type="molecule type" value="Genomic_DNA"/>
</dbReference>
<evidence type="ECO:0000259" key="2">
    <source>
        <dbReference type="Pfam" id="PF00857"/>
    </source>
</evidence>
<evidence type="ECO:0000256" key="1">
    <source>
        <dbReference type="ARBA" id="ARBA00022801"/>
    </source>
</evidence>
<name>A0A839ECI5_9MICO</name>
<organism evidence="3 4">
    <name type="scientific">Microcella alkalica</name>
    <dbReference type="NCBI Taxonomy" id="355930"/>
    <lineage>
        <taxon>Bacteria</taxon>
        <taxon>Bacillati</taxon>
        <taxon>Actinomycetota</taxon>
        <taxon>Actinomycetes</taxon>
        <taxon>Micrococcales</taxon>
        <taxon>Microbacteriaceae</taxon>
        <taxon>Microcella</taxon>
    </lineage>
</organism>
<comment type="caution">
    <text evidence="3">The sequence shown here is derived from an EMBL/GenBank/DDBJ whole genome shotgun (WGS) entry which is preliminary data.</text>
</comment>
<dbReference type="SUPFAM" id="SSF52499">
    <property type="entry name" value="Isochorismatase-like hydrolases"/>
    <property type="match status" value="1"/>
</dbReference>
<evidence type="ECO:0000313" key="3">
    <source>
        <dbReference type="EMBL" id="MBA8848916.1"/>
    </source>
</evidence>
<dbReference type="AlphaFoldDB" id="A0A839ECI5"/>
<dbReference type="GO" id="GO:0016787">
    <property type="term" value="F:hydrolase activity"/>
    <property type="evidence" value="ECO:0007669"/>
    <property type="project" value="UniProtKB-KW"/>
</dbReference>